<keyword evidence="3" id="KW-1185">Reference proteome</keyword>
<protein>
    <recommendedName>
        <fullName evidence="4">Retrotransposon gag domain-containing protein</fullName>
    </recommendedName>
</protein>
<evidence type="ECO:0000313" key="2">
    <source>
        <dbReference type="EMBL" id="KAE9359591.1"/>
    </source>
</evidence>
<accession>A0A6A4G3Y4</accession>
<dbReference type="AlphaFoldDB" id="A0A6A4G3Y4"/>
<comment type="caution">
    <text evidence="2">The sequence shown here is derived from an EMBL/GenBank/DDBJ whole genome shotgun (WGS) entry which is preliminary data.</text>
</comment>
<sequence>MESDLRLAFEPLQDDNVKRLAFSSLKQGRLSMLEYTQRASHLVSCDGATDSHGATSPRLCFRDERWLSAFLSAAKDNVHTGRDLGVALRENHSVTAPHALDFFRPLTPADPAPTPMEIDAVQQQYGGRWEPASPQRSSNTSSTRGSSPMRCWTTRGSVPRAVSRNGETSPLPTSSLKKKGDNQ</sequence>
<feature type="compositionally biased region" description="Low complexity" evidence="1">
    <location>
        <begin position="136"/>
        <end position="147"/>
    </location>
</feature>
<dbReference type="Proteomes" id="UP000434957">
    <property type="component" value="Unassembled WGS sequence"/>
</dbReference>
<reference evidence="2 3" key="1">
    <citation type="submission" date="2018-08" db="EMBL/GenBank/DDBJ databases">
        <title>Genomic investigation of the strawberry pathogen Phytophthora fragariae indicates pathogenicity is determined by transcriptional variation in three key races.</title>
        <authorList>
            <person name="Adams T.M."/>
            <person name="Armitage A.D."/>
            <person name="Sobczyk M.K."/>
            <person name="Bates H.J."/>
            <person name="Dunwell J.M."/>
            <person name="Nellist C.F."/>
            <person name="Harrison R.J."/>
        </authorList>
    </citation>
    <scope>NUCLEOTIDE SEQUENCE [LARGE SCALE GENOMIC DNA]</scope>
    <source>
        <strain evidence="2 3">SCRP333</strain>
    </source>
</reference>
<evidence type="ECO:0008006" key="4">
    <source>
        <dbReference type="Google" id="ProtNLM"/>
    </source>
</evidence>
<feature type="region of interest" description="Disordered" evidence="1">
    <location>
        <begin position="126"/>
        <end position="183"/>
    </location>
</feature>
<evidence type="ECO:0000256" key="1">
    <source>
        <dbReference type="SAM" id="MobiDB-lite"/>
    </source>
</evidence>
<gene>
    <name evidence="2" type="ORF">PR003_g651</name>
</gene>
<dbReference type="EMBL" id="QXFT01000015">
    <property type="protein sequence ID" value="KAE9359591.1"/>
    <property type="molecule type" value="Genomic_DNA"/>
</dbReference>
<organism evidence="2 3">
    <name type="scientific">Phytophthora rubi</name>
    <dbReference type="NCBI Taxonomy" id="129364"/>
    <lineage>
        <taxon>Eukaryota</taxon>
        <taxon>Sar</taxon>
        <taxon>Stramenopiles</taxon>
        <taxon>Oomycota</taxon>
        <taxon>Peronosporomycetes</taxon>
        <taxon>Peronosporales</taxon>
        <taxon>Peronosporaceae</taxon>
        <taxon>Phytophthora</taxon>
    </lineage>
</organism>
<evidence type="ECO:0000313" key="3">
    <source>
        <dbReference type="Proteomes" id="UP000434957"/>
    </source>
</evidence>
<proteinExistence type="predicted"/>
<feature type="compositionally biased region" description="Polar residues" evidence="1">
    <location>
        <begin position="165"/>
        <end position="175"/>
    </location>
</feature>
<name>A0A6A4G3Y4_9STRA</name>